<dbReference type="InterPro" id="IPR003439">
    <property type="entry name" value="ABC_transporter-like_ATP-bd"/>
</dbReference>
<dbReference type="GO" id="GO:0005524">
    <property type="term" value="F:ATP binding"/>
    <property type="evidence" value="ECO:0007669"/>
    <property type="project" value="UniProtKB-KW"/>
</dbReference>
<proteinExistence type="predicted"/>
<evidence type="ECO:0000259" key="4">
    <source>
        <dbReference type="PROSITE" id="PS50893"/>
    </source>
</evidence>
<dbReference type="GO" id="GO:0016887">
    <property type="term" value="F:ATP hydrolysis activity"/>
    <property type="evidence" value="ECO:0007669"/>
    <property type="project" value="InterPro"/>
</dbReference>
<evidence type="ECO:0000313" key="5">
    <source>
        <dbReference type="EMBL" id="VAX37629.1"/>
    </source>
</evidence>
<dbReference type="CDD" id="cd03261">
    <property type="entry name" value="ABC_Org_Solvent_Resistant"/>
    <property type="match status" value="1"/>
</dbReference>
<dbReference type="SUPFAM" id="SSF52540">
    <property type="entry name" value="P-loop containing nucleoside triphosphate hydrolases"/>
    <property type="match status" value="1"/>
</dbReference>
<dbReference type="PROSITE" id="PS50893">
    <property type="entry name" value="ABC_TRANSPORTER_2"/>
    <property type="match status" value="1"/>
</dbReference>
<dbReference type="PROSITE" id="PS00211">
    <property type="entry name" value="ABC_TRANSPORTER_1"/>
    <property type="match status" value="1"/>
</dbReference>
<keyword evidence="3 5" id="KW-0067">ATP-binding</keyword>
<dbReference type="InterPro" id="IPR017871">
    <property type="entry name" value="ABC_transporter-like_CS"/>
</dbReference>
<dbReference type="EMBL" id="UOGJ01000133">
    <property type="protein sequence ID" value="VAX37629.1"/>
    <property type="molecule type" value="Genomic_DNA"/>
</dbReference>
<feature type="domain" description="ABC transporter" evidence="4">
    <location>
        <begin position="2"/>
        <end position="238"/>
    </location>
</feature>
<dbReference type="PANTHER" id="PTHR43023">
    <property type="entry name" value="PROTEIN TRIGALACTOSYLDIACYLGLYCEROL 3, CHLOROPLASTIC"/>
    <property type="match status" value="1"/>
</dbReference>
<dbReference type="PANTHER" id="PTHR43023:SF6">
    <property type="entry name" value="INTERMEMBRANE PHOSPHOLIPID TRANSPORT SYSTEM ATP-BINDING PROTEIN MLAF"/>
    <property type="match status" value="1"/>
</dbReference>
<evidence type="ECO:0000256" key="2">
    <source>
        <dbReference type="ARBA" id="ARBA00022741"/>
    </source>
</evidence>
<sequence length="238" mass="26442">MIKVSHLSKSFNGQRILQDINLEISSGEMVVVLGESGTGKSVLLKHLMGLLKPDSGQVFIDGEDITQLSEERLLGIRQKIGYLFQEGALYDFMTVFENIAFPLKEHTRFDRITIQTKVKAVLKTVDLEGVGHKYPAELSGGMKKRVGLARAIILDSKILFCDEPTSGLDPIRSRDISDLIRSVAKQKGSTTVITSHDMANSFRIADRLVLIKEGKIVLDGTKEDFEKSKNGFVKEFIS</sequence>
<keyword evidence="1" id="KW-0813">Transport</keyword>
<evidence type="ECO:0000256" key="3">
    <source>
        <dbReference type="ARBA" id="ARBA00022840"/>
    </source>
</evidence>
<dbReference type="InterPro" id="IPR027417">
    <property type="entry name" value="P-loop_NTPase"/>
</dbReference>
<reference evidence="5" key="1">
    <citation type="submission" date="2018-06" db="EMBL/GenBank/DDBJ databases">
        <authorList>
            <person name="Zhirakovskaya E."/>
        </authorList>
    </citation>
    <scope>NUCLEOTIDE SEQUENCE</scope>
</reference>
<dbReference type="PROSITE" id="PS00675">
    <property type="entry name" value="SIGMA54_INTERACT_1"/>
    <property type="match status" value="1"/>
</dbReference>
<dbReference type="Pfam" id="PF00005">
    <property type="entry name" value="ABC_tran"/>
    <property type="match status" value="1"/>
</dbReference>
<evidence type="ECO:0000256" key="1">
    <source>
        <dbReference type="ARBA" id="ARBA00022448"/>
    </source>
</evidence>
<keyword evidence="2" id="KW-0547">Nucleotide-binding</keyword>
<gene>
    <name evidence="5" type="ORF">MNBD_UNCLBAC01-1643</name>
</gene>
<dbReference type="InterPro" id="IPR025662">
    <property type="entry name" value="Sigma_54_int_dom_ATP-bd_1"/>
</dbReference>
<dbReference type="AlphaFoldDB" id="A0A3B1D5Z1"/>
<name>A0A3B1D5Z1_9ZZZZ</name>
<protein>
    <submittedName>
        <fullName evidence="5">Phospholipid ABC transporter ATP-binding protein MlaF</fullName>
    </submittedName>
</protein>
<dbReference type="SMART" id="SM00382">
    <property type="entry name" value="AAA"/>
    <property type="match status" value="1"/>
</dbReference>
<dbReference type="InterPro" id="IPR003593">
    <property type="entry name" value="AAA+_ATPase"/>
</dbReference>
<accession>A0A3B1D5Z1</accession>
<organism evidence="5">
    <name type="scientific">hydrothermal vent metagenome</name>
    <dbReference type="NCBI Taxonomy" id="652676"/>
    <lineage>
        <taxon>unclassified sequences</taxon>
        <taxon>metagenomes</taxon>
        <taxon>ecological metagenomes</taxon>
    </lineage>
</organism>
<dbReference type="Gene3D" id="3.40.50.300">
    <property type="entry name" value="P-loop containing nucleotide triphosphate hydrolases"/>
    <property type="match status" value="1"/>
</dbReference>